<dbReference type="KEGG" id="prz:GZH47_24570"/>
<dbReference type="AlphaFoldDB" id="A0A6C0P5A2"/>
<dbReference type="InterPro" id="IPR032515">
    <property type="entry name" value="DUF4964"/>
</dbReference>
<dbReference type="Proteomes" id="UP000479114">
    <property type="component" value="Chromosome"/>
</dbReference>
<accession>A0A6C0P5A2</accession>
<keyword evidence="5" id="KW-1185">Reference proteome</keyword>
<feature type="domain" description="Glutaminase A N-terminal" evidence="3">
    <location>
        <begin position="85"/>
        <end position="313"/>
    </location>
</feature>
<feature type="domain" description="DUF4964" evidence="1">
    <location>
        <begin position="2"/>
        <end position="60"/>
    </location>
</feature>
<dbReference type="Pfam" id="PF16334">
    <property type="entry name" value="DUF4964"/>
    <property type="match status" value="1"/>
</dbReference>
<evidence type="ECO:0000313" key="5">
    <source>
        <dbReference type="Proteomes" id="UP000479114"/>
    </source>
</evidence>
<reference evidence="4 5" key="1">
    <citation type="submission" date="2020-02" db="EMBL/GenBank/DDBJ databases">
        <title>Paenibacillus sp. nov., isolated from rhizosphere soil of tomato.</title>
        <authorList>
            <person name="Weon H.-Y."/>
            <person name="Lee S.A."/>
        </authorList>
    </citation>
    <scope>NUCLEOTIDE SEQUENCE [LARGE SCALE GENOMIC DNA]</scope>
    <source>
        <strain evidence="4 5">14171R-81</strain>
    </source>
</reference>
<dbReference type="InterPro" id="IPR033433">
    <property type="entry name" value="GtaA_N"/>
</dbReference>
<dbReference type="PANTHER" id="PTHR31987">
    <property type="entry name" value="GLUTAMINASE A-RELATED"/>
    <property type="match status" value="1"/>
</dbReference>
<evidence type="ECO:0000259" key="2">
    <source>
        <dbReference type="Pfam" id="PF16335"/>
    </source>
</evidence>
<evidence type="ECO:0000259" key="3">
    <source>
        <dbReference type="Pfam" id="PF17168"/>
    </source>
</evidence>
<name>A0A6C0P5A2_9BACL</name>
<sequence length="671" mass="74445">MNSALRPSSVPLVAVDPYFSVWSAADQLTDDFTRHWTGQRHAMTGLIRIDGTVWRFAGKVQAKAERYYAEPPAMTQSELRVTPLSTVYGFEAAGVALKVTFTTPLLLDDLDILSRPASYVSFEISSLDGREHEAAVYFDVTGEWCVDHPQQAVISESPTVGGDLVALRMSHERQDYMNRSGDDHRIDWGYFYLAARQSDRVRAITGSAEMRKAFVRNEQLAGHAVTGLPQSVADEQPVMALVHEFGRIADAPVGTVIVLAYDDVYAIEYFGDKLQAYWKRNGQSTEAMLASAFSDYESLMARCDAFDKQLLADGAEAGGAKYADLLALSYRQSIAAHKLVTDTEGALLFLSKECYSNGCMATVDVSYPSIPLYLLYNPALVEAMIRPIVRYAESDAWPFDFAPHDIGQYPIGNGQVYSDNAIEGQMPVEECGNMLIMAAAYCLAGGNSDYLLGHMELLTTWANYLVEHGLDPENQLCTDDFAGHLARNANLSVKAVMGVASFSILKGIEGDAEAKAHYRKLAQEMASQWGTLADDGDHTKLAFGQAGTWSLKYNLIWDVLFGTELFEKQTLRNEVAWYVKQSNVYGTPLDSRATYTKADWLVWSAALAVDRSDFVSLTEPIWTMLNETPDRVPFSDWTDTLTARQLNFQHRSVVGGIFMKLLKDKGILRES</sequence>
<gene>
    <name evidence="4" type="ORF">GZH47_24570</name>
</gene>
<evidence type="ECO:0000259" key="1">
    <source>
        <dbReference type="Pfam" id="PF16334"/>
    </source>
</evidence>
<dbReference type="InterPro" id="IPR032514">
    <property type="entry name" value="GtaA_central"/>
</dbReference>
<dbReference type="Pfam" id="PF16335">
    <property type="entry name" value="GtaA_6_Hairpin"/>
    <property type="match status" value="1"/>
</dbReference>
<dbReference type="InterPro" id="IPR052743">
    <property type="entry name" value="Glutaminase_GtaA"/>
</dbReference>
<dbReference type="EMBL" id="CP048286">
    <property type="protein sequence ID" value="QHW33657.1"/>
    <property type="molecule type" value="Genomic_DNA"/>
</dbReference>
<proteinExistence type="predicted"/>
<dbReference type="Pfam" id="PF17168">
    <property type="entry name" value="DUF5127"/>
    <property type="match status" value="1"/>
</dbReference>
<organism evidence="4 5">
    <name type="scientific">Paenibacillus rhizovicinus</name>
    <dbReference type="NCBI Taxonomy" id="2704463"/>
    <lineage>
        <taxon>Bacteria</taxon>
        <taxon>Bacillati</taxon>
        <taxon>Bacillota</taxon>
        <taxon>Bacilli</taxon>
        <taxon>Bacillales</taxon>
        <taxon>Paenibacillaceae</taxon>
        <taxon>Paenibacillus</taxon>
    </lineage>
</organism>
<evidence type="ECO:0000313" key="4">
    <source>
        <dbReference type="EMBL" id="QHW33657.1"/>
    </source>
</evidence>
<dbReference type="RefSeq" id="WP_162643655.1">
    <property type="nucleotide sequence ID" value="NZ_CP048286.1"/>
</dbReference>
<feature type="domain" description="Glutaminase A central" evidence="2">
    <location>
        <begin position="319"/>
        <end position="661"/>
    </location>
</feature>
<dbReference type="PANTHER" id="PTHR31987:SF1">
    <property type="entry name" value="GLUTAMINASE A"/>
    <property type="match status" value="1"/>
</dbReference>
<protein>
    <submittedName>
        <fullName evidence="4">DUF4965 domain-containing protein</fullName>
    </submittedName>
</protein>